<dbReference type="AlphaFoldDB" id="A0A0F9LEL5"/>
<protein>
    <submittedName>
        <fullName evidence="1">Uncharacterized protein</fullName>
    </submittedName>
</protein>
<reference evidence="1" key="1">
    <citation type="journal article" date="2015" name="Nature">
        <title>Complex archaea that bridge the gap between prokaryotes and eukaryotes.</title>
        <authorList>
            <person name="Spang A."/>
            <person name="Saw J.H."/>
            <person name="Jorgensen S.L."/>
            <person name="Zaremba-Niedzwiedzka K."/>
            <person name="Martijn J."/>
            <person name="Lind A.E."/>
            <person name="van Eijk R."/>
            <person name="Schleper C."/>
            <person name="Guy L."/>
            <person name="Ettema T.J."/>
        </authorList>
    </citation>
    <scope>NUCLEOTIDE SEQUENCE</scope>
</reference>
<organism evidence="1">
    <name type="scientific">marine sediment metagenome</name>
    <dbReference type="NCBI Taxonomy" id="412755"/>
    <lineage>
        <taxon>unclassified sequences</taxon>
        <taxon>metagenomes</taxon>
        <taxon>ecological metagenomes</taxon>
    </lineage>
</organism>
<name>A0A0F9LEL5_9ZZZZ</name>
<accession>A0A0F9LEL5</accession>
<proteinExistence type="predicted"/>
<comment type="caution">
    <text evidence="1">The sequence shown here is derived from an EMBL/GenBank/DDBJ whole genome shotgun (WGS) entry which is preliminary data.</text>
</comment>
<evidence type="ECO:0000313" key="1">
    <source>
        <dbReference type="EMBL" id="KKM91928.1"/>
    </source>
</evidence>
<gene>
    <name evidence="1" type="ORF">LCGC14_1223510</name>
</gene>
<dbReference type="EMBL" id="LAZR01006465">
    <property type="protein sequence ID" value="KKM91928.1"/>
    <property type="molecule type" value="Genomic_DNA"/>
</dbReference>
<sequence length="169" mass="19943">MNYNTISRSRFNEINEYISIRITIPNLYLKAQKRDVRGFYEDLVKIIIYVRDLPIVTIPNPFFPSFKVALRDINAIKNHNKVKKKNSPPEIIFQRLNLSICHWVENNYDTQLLHFKIAFPLLKELKDVGATKFQIILQQEILKSFASGSFQVKEFLKKEGYLNLISDFF</sequence>